<keyword evidence="3" id="KW-1185">Reference proteome</keyword>
<reference evidence="4 5" key="1">
    <citation type="submission" date="2025-05" db="UniProtKB">
        <authorList>
            <consortium name="RefSeq"/>
        </authorList>
    </citation>
    <scope>IDENTIFICATION</scope>
    <source>
        <tissue evidence="4 5">Muscle</tissue>
    </source>
</reference>
<organism evidence="3 5">
    <name type="scientific">Limulus polyphemus</name>
    <name type="common">Atlantic horseshoe crab</name>
    <dbReference type="NCBI Taxonomy" id="6850"/>
    <lineage>
        <taxon>Eukaryota</taxon>
        <taxon>Metazoa</taxon>
        <taxon>Ecdysozoa</taxon>
        <taxon>Arthropoda</taxon>
        <taxon>Chelicerata</taxon>
        <taxon>Merostomata</taxon>
        <taxon>Xiphosura</taxon>
        <taxon>Limulidae</taxon>
        <taxon>Limulus</taxon>
    </lineage>
</organism>
<feature type="compositionally biased region" description="Basic residues" evidence="2">
    <location>
        <begin position="25"/>
        <end position="35"/>
    </location>
</feature>
<protein>
    <submittedName>
        <fullName evidence="4 5">Uncharacterized protein LOC106460627</fullName>
    </submittedName>
</protein>
<evidence type="ECO:0000313" key="5">
    <source>
        <dbReference type="RefSeq" id="XP_013775807.1"/>
    </source>
</evidence>
<dbReference type="GeneID" id="106460627"/>
<evidence type="ECO:0000256" key="2">
    <source>
        <dbReference type="SAM" id="MobiDB-lite"/>
    </source>
</evidence>
<feature type="region of interest" description="Disordered" evidence="2">
    <location>
        <begin position="1"/>
        <end position="35"/>
    </location>
</feature>
<evidence type="ECO:0000313" key="3">
    <source>
        <dbReference type="Proteomes" id="UP000694941"/>
    </source>
</evidence>
<proteinExistence type="predicted"/>
<accession>A0ABM1B6I5</accession>
<name>A0ABM1B6I5_LIMPO</name>
<dbReference type="RefSeq" id="XP_013775807.1">
    <property type="nucleotide sequence ID" value="XM_013920353.2"/>
</dbReference>
<dbReference type="Proteomes" id="UP000694941">
    <property type="component" value="Unplaced"/>
</dbReference>
<feature type="coiled-coil region" evidence="1">
    <location>
        <begin position="38"/>
        <end position="65"/>
    </location>
</feature>
<dbReference type="InterPro" id="IPR031389">
    <property type="entry name" value="RBIS"/>
</dbReference>
<keyword evidence="1" id="KW-0175">Coiled coil</keyword>
<evidence type="ECO:0000313" key="4">
    <source>
        <dbReference type="RefSeq" id="XP_013775806.1"/>
    </source>
</evidence>
<evidence type="ECO:0000256" key="1">
    <source>
        <dbReference type="SAM" id="Coils"/>
    </source>
</evidence>
<gene>
    <name evidence="4 5" type="primary">LOC106460627</name>
</gene>
<dbReference type="Pfam" id="PF15679">
    <property type="entry name" value="DUF4665"/>
    <property type="match status" value="1"/>
</dbReference>
<sequence>MGRNQKNRQQKCVFQVPVNRVNKQKDKRSKPVTSRLKRINAKDSIQKLDENLVNLRKTINSTTKTSQEQELVSSKTIVAVPQPDMDQTLNDLAKMCQLGKKEK</sequence>
<dbReference type="RefSeq" id="XP_013775806.1">
    <property type="nucleotide sequence ID" value="XM_013920352.2"/>
</dbReference>